<dbReference type="GO" id="GO:0016787">
    <property type="term" value="F:hydrolase activity"/>
    <property type="evidence" value="ECO:0007669"/>
    <property type="project" value="UniProtKB-KW"/>
</dbReference>
<sequence length="212" mass="23209">MAEIDKPLRIGLLGGSFNPVHQAHRALADGALDQLALDQLRWVVAGQPWQKPGDEMAAAEHRAAMVALAIADDPRQLLERCELDRAGPSYTLDTVHALQAAMPDATQWFLVIGADQYANFHTWHGWRELLTRVTLAVAARAGVEPVADACLRDTPHRFCRLAMPACDVSATAIRQRLAQGVAASALSPGLLSIPVARYIERQRLYHLDPART</sequence>
<comment type="pathway">
    <text evidence="2 11">Cofactor biosynthesis; NAD(+) biosynthesis; deamido-NAD(+) from nicotinate D-ribonucleotide: step 1/1.</text>
</comment>
<dbReference type="HOGENOM" id="CLU_069765_1_1_4"/>
<comment type="function">
    <text evidence="1 11">Catalyzes the reversible adenylation of nicotinate mononucleotide (NaMN) to nicotinic acid adenine dinucleotide (NaAD).</text>
</comment>
<dbReference type="CDD" id="cd02165">
    <property type="entry name" value="NMNAT"/>
    <property type="match status" value="1"/>
</dbReference>
<dbReference type="eggNOG" id="COG1057">
    <property type="taxonomic scope" value="Bacteria"/>
</dbReference>
<evidence type="ECO:0000256" key="1">
    <source>
        <dbReference type="ARBA" id="ARBA00002324"/>
    </source>
</evidence>
<proteinExistence type="inferred from homology"/>
<dbReference type="NCBIfam" id="TIGR00482">
    <property type="entry name" value="nicotinate (nicotinamide) nucleotide adenylyltransferase"/>
    <property type="match status" value="1"/>
</dbReference>
<dbReference type="STRING" id="395495.Lcho_1950"/>
<dbReference type="PANTHER" id="PTHR39321:SF3">
    <property type="entry name" value="PHOSPHOPANTETHEINE ADENYLYLTRANSFERASE"/>
    <property type="match status" value="1"/>
</dbReference>
<organism evidence="13 14">
    <name type="scientific">Leptothrix cholodnii (strain ATCC 51168 / LMG 8142 / SP-6)</name>
    <name type="common">Leptothrix discophora (strain SP-6)</name>
    <dbReference type="NCBI Taxonomy" id="395495"/>
    <lineage>
        <taxon>Bacteria</taxon>
        <taxon>Pseudomonadati</taxon>
        <taxon>Pseudomonadota</taxon>
        <taxon>Betaproteobacteria</taxon>
        <taxon>Burkholderiales</taxon>
        <taxon>Sphaerotilaceae</taxon>
        <taxon>Leptothrix</taxon>
    </lineage>
</organism>
<gene>
    <name evidence="11" type="primary">nadD</name>
    <name evidence="13" type="ordered locus">Lcho_1950</name>
</gene>
<comment type="similarity">
    <text evidence="3 11">Belongs to the NadD family.</text>
</comment>
<evidence type="ECO:0000256" key="2">
    <source>
        <dbReference type="ARBA" id="ARBA00005019"/>
    </source>
</evidence>
<dbReference type="EMBL" id="CP001013">
    <property type="protein sequence ID" value="ACB34217.1"/>
    <property type="molecule type" value="Genomic_DNA"/>
</dbReference>
<dbReference type="Proteomes" id="UP000001693">
    <property type="component" value="Chromosome"/>
</dbReference>
<evidence type="ECO:0000256" key="5">
    <source>
        <dbReference type="ARBA" id="ARBA00022679"/>
    </source>
</evidence>
<protein>
    <recommendedName>
        <fullName evidence="11">Probable nicotinate-nucleotide adenylyltransferase</fullName>
        <ecNumber evidence="11">2.7.7.18</ecNumber>
    </recommendedName>
    <alternativeName>
        <fullName evidence="11">Deamido-NAD(+) diphosphorylase</fullName>
    </alternativeName>
    <alternativeName>
        <fullName evidence="11">Deamido-NAD(+) pyrophosphorylase</fullName>
    </alternativeName>
    <alternativeName>
        <fullName evidence="11">Nicotinate mononucleotide adenylyltransferase</fullName>
        <shortName evidence="11">NaMN adenylyltransferase</shortName>
    </alternativeName>
</protein>
<dbReference type="InterPro" id="IPR005248">
    <property type="entry name" value="NadD/NMNAT"/>
</dbReference>
<dbReference type="GO" id="GO:0005524">
    <property type="term" value="F:ATP binding"/>
    <property type="evidence" value="ECO:0007669"/>
    <property type="project" value="UniProtKB-KW"/>
</dbReference>
<evidence type="ECO:0000313" key="14">
    <source>
        <dbReference type="Proteomes" id="UP000001693"/>
    </source>
</evidence>
<reference evidence="13 14" key="1">
    <citation type="submission" date="2008-03" db="EMBL/GenBank/DDBJ databases">
        <title>Complete sequence of Leptothrix cholodnii SP-6.</title>
        <authorList>
            <consortium name="US DOE Joint Genome Institute"/>
            <person name="Copeland A."/>
            <person name="Lucas S."/>
            <person name="Lapidus A."/>
            <person name="Glavina del Rio T."/>
            <person name="Dalin E."/>
            <person name="Tice H."/>
            <person name="Bruce D."/>
            <person name="Goodwin L."/>
            <person name="Pitluck S."/>
            <person name="Chertkov O."/>
            <person name="Brettin T."/>
            <person name="Detter J.C."/>
            <person name="Han C."/>
            <person name="Kuske C.R."/>
            <person name="Schmutz J."/>
            <person name="Larimer F."/>
            <person name="Land M."/>
            <person name="Hauser L."/>
            <person name="Kyrpides N."/>
            <person name="Lykidis A."/>
            <person name="Emerson D."/>
            <person name="Richardson P."/>
        </authorList>
    </citation>
    <scope>NUCLEOTIDE SEQUENCE [LARGE SCALE GENOMIC DNA]</scope>
    <source>
        <strain evidence="14">ATCC 51168 / LMG 8142 / SP-6</strain>
    </source>
</reference>
<dbReference type="KEGG" id="lch:Lcho_1950"/>
<evidence type="ECO:0000256" key="9">
    <source>
        <dbReference type="ARBA" id="ARBA00023027"/>
    </source>
</evidence>
<name>B1Y0V9_LEPCP</name>
<dbReference type="Pfam" id="PF01467">
    <property type="entry name" value="CTP_transf_like"/>
    <property type="match status" value="1"/>
</dbReference>
<feature type="domain" description="Cytidyltransferase-like" evidence="12">
    <location>
        <begin position="12"/>
        <end position="176"/>
    </location>
</feature>
<evidence type="ECO:0000256" key="4">
    <source>
        <dbReference type="ARBA" id="ARBA00022642"/>
    </source>
</evidence>
<dbReference type="InterPro" id="IPR004821">
    <property type="entry name" value="Cyt_trans-like"/>
</dbReference>
<keyword evidence="4 11" id="KW-0662">Pyridine nucleotide biosynthesis</keyword>
<evidence type="ECO:0000256" key="3">
    <source>
        <dbReference type="ARBA" id="ARBA00009014"/>
    </source>
</evidence>
<comment type="catalytic activity">
    <reaction evidence="10 11">
        <text>nicotinate beta-D-ribonucleotide + ATP + H(+) = deamido-NAD(+) + diphosphate</text>
        <dbReference type="Rhea" id="RHEA:22860"/>
        <dbReference type="ChEBI" id="CHEBI:15378"/>
        <dbReference type="ChEBI" id="CHEBI:30616"/>
        <dbReference type="ChEBI" id="CHEBI:33019"/>
        <dbReference type="ChEBI" id="CHEBI:57502"/>
        <dbReference type="ChEBI" id="CHEBI:58437"/>
        <dbReference type="EC" id="2.7.7.18"/>
    </reaction>
</comment>
<dbReference type="OrthoDB" id="5295945at2"/>
<dbReference type="Gene3D" id="3.40.50.620">
    <property type="entry name" value="HUPs"/>
    <property type="match status" value="1"/>
</dbReference>
<keyword evidence="9 11" id="KW-0520">NAD</keyword>
<dbReference type="HAMAP" id="MF_00244">
    <property type="entry name" value="NaMN_adenylyltr"/>
    <property type="match status" value="1"/>
</dbReference>
<dbReference type="NCBIfam" id="TIGR00125">
    <property type="entry name" value="cyt_tran_rel"/>
    <property type="match status" value="1"/>
</dbReference>
<keyword evidence="14" id="KW-1185">Reference proteome</keyword>
<dbReference type="InterPro" id="IPR014729">
    <property type="entry name" value="Rossmann-like_a/b/a_fold"/>
</dbReference>
<keyword evidence="5 11" id="KW-0808">Transferase</keyword>
<evidence type="ECO:0000313" key="13">
    <source>
        <dbReference type="EMBL" id="ACB34217.1"/>
    </source>
</evidence>
<evidence type="ECO:0000259" key="12">
    <source>
        <dbReference type="Pfam" id="PF01467"/>
    </source>
</evidence>
<dbReference type="GO" id="GO:0004515">
    <property type="term" value="F:nicotinate-nucleotide adenylyltransferase activity"/>
    <property type="evidence" value="ECO:0007669"/>
    <property type="project" value="UniProtKB-UniRule"/>
</dbReference>
<accession>B1Y0V9</accession>
<dbReference type="UniPathway" id="UPA00253">
    <property type="reaction ID" value="UER00332"/>
</dbReference>
<evidence type="ECO:0000256" key="7">
    <source>
        <dbReference type="ARBA" id="ARBA00022741"/>
    </source>
</evidence>
<dbReference type="GO" id="GO:0009435">
    <property type="term" value="P:NAD+ biosynthetic process"/>
    <property type="evidence" value="ECO:0007669"/>
    <property type="project" value="UniProtKB-UniRule"/>
</dbReference>
<keyword evidence="13" id="KW-0378">Hydrolase</keyword>
<dbReference type="PANTHER" id="PTHR39321">
    <property type="entry name" value="NICOTINATE-NUCLEOTIDE ADENYLYLTRANSFERASE-RELATED"/>
    <property type="match status" value="1"/>
</dbReference>
<dbReference type="EC" id="2.7.7.18" evidence="11"/>
<dbReference type="RefSeq" id="WP_012346978.1">
    <property type="nucleotide sequence ID" value="NC_010524.1"/>
</dbReference>
<keyword evidence="8 11" id="KW-0067">ATP-binding</keyword>
<evidence type="ECO:0000256" key="6">
    <source>
        <dbReference type="ARBA" id="ARBA00022695"/>
    </source>
</evidence>
<dbReference type="SUPFAM" id="SSF52374">
    <property type="entry name" value="Nucleotidylyl transferase"/>
    <property type="match status" value="1"/>
</dbReference>
<evidence type="ECO:0000256" key="8">
    <source>
        <dbReference type="ARBA" id="ARBA00022840"/>
    </source>
</evidence>
<keyword evidence="6 11" id="KW-0548">Nucleotidyltransferase</keyword>
<evidence type="ECO:0000256" key="11">
    <source>
        <dbReference type="HAMAP-Rule" id="MF_00244"/>
    </source>
</evidence>
<dbReference type="AlphaFoldDB" id="B1Y0V9"/>
<evidence type="ECO:0000256" key="10">
    <source>
        <dbReference type="ARBA" id="ARBA00048721"/>
    </source>
</evidence>
<keyword evidence="7 11" id="KW-0547">Nucleotide-binding</keyword>